<dbReference type="AlphaFoldDB" id="A0A517TWA4"/>
<organism evidence="2 3">
    <name type="scientific">Lacipirellula limnantheis</name>
    <dbReference type="NCBI Taxonomy" id="2528024"/>
    <lineage>
        <taxon>Bacteria</taxon>
        <taxon>Pseudomonadati</taxon>
        <taxon>Planctomycetota</taxon>
        <taxon>Planctomycetia</taxon>
        <taxon>Pirellulales</taxon>
        <taxon>Lacipirellulaceae</taxon>
        <taxon>Lacipirellula</taxon>
    </lineage>
</organism>
<dbReference type="OrthoDB" id="273477at2"/>
<dbReference type="KEGG" id="llh:I41_18350"/>
<sequence>MSRTLGIKLSSADAIAVVVRGGERLEIERAIRIALPGGADGAARGRALREGLAALKLGRVAAVLAIPRGDLAVQNLDLPPMPADDLPDLVHLQAERDIQLSEDGEGFDFLPLAGDEERPYRVLGAGMAGAQWKTLRATCDASDLKFHRAVPEPFGWVELGRRALGARDADALGVFSAIIDRQAVVWAGRGDDLRLIRTVWLPADDNAAADAAALGNEIRRTLLSLAQGHDAAETSPRCFYLGENADEIAGELGATISKPVQASPLEKLVNVDGGVDLKSVGLSLVDVAPLAALAAAAGEGRGAPLDLLHPRRRPPAPSRARTYALAAAAAVAGIAMIGWQGYRNIRGPLELAEAADAERKALAPTLEAYAADEAKAAAIRTWLGQSANLLTEFDHLSQRMRPEPLASEKFPADQDLVLTRLTLANRLLTFDAAAKSNDAIQPAERRLREGSYRVDRGAVEPKAEGVPGYSVSVTETIERVEAAPNSTSRATPAAGATP</sequence>
<reference evidence="2 3" key="1">
    <citation type="submission" date="2019-02" db="EMBL/GenBank/DDBJ databases">
        <title>Deep-cultivation of Planctomycetes and their phenomic and genomic characterization uncovers novel biology.</title>
        <authorList>
            <person name="Wiegand S."/>
            <person name="Jogler M."/>
            <person name="Boedeker C."/>
            <person name="Pinto D."/>
            <person name="Vollmers J."/>
            <person name="Rivas-Marin E."/>
            <person name="Kohn T."/>
            <person name="Peeters S.H."/>
            <person name="Heuer A."/>
            <person name="Rast P."/>
            <person name="Oberbeckmann S."/>
            <person name="Bunk B."/>
            <person name="Jeske O."/>
            <person name="Meyerdierks A."/>
            <person name="Storesund J.E."/>
            <person name="Kallscheuer N."/>
            <person name="Luecker S."/>
            <person name="Lage O.M."/>
            <person name="Pohl T."/>
            <person name="Merkel B.J."/>
            <person name="Hornburger P."/>
            <person name="Mueller R.-W."/>
            <person name="Bruemmer F."/>
            <person name="Labrenz M."/>
            <person name="Spormann A.M."/>
            <person name="Op den Camp H."/>
            <person name="Overmann J."/>
            <person name="Amann R."/>
            <person name="Jetten M.S.M."/>
            <person name="Mascher T."/>
            <person name="Medema M.H."/>
            <person name="Devos D.P."/>
            <person name="Kaster A.-K."/>
            <person name="Ovreas L."/>
            <person name="Rohde M."/>
            <person name="Galperin M.Y."/>
            <person name="Jogler C."/>
        </authorList>
    </citation>
    <scope>NUCLEOTIDE SEQUENCE [LARGE SCALE GENOMIC DNA]</scope>
    <source>
        <strain evidence="2 3">I41</strain>
    </source>
</reference>
<dbReference type="Proteomes" id="UP000317909">
    <property type="component" value="Chromosome"/>
</dbReference>
<evidence type="ECO:0000256" key="1">
    <source>
        <dbReference type="SAM" id="MobiDB-lite"/>
    </source>
</evidence>
<accession>A0A517TWA4</accession>
<evidence type="ECO:0000313" key="3">
    <source>
        <dbReference type="Proteomes" id="UP000317909"/>
    </source>
</evidence>
<evidence type="ECO:0000313" key="2">
    <source>
        <dbReference type="EMBL" id="QDT72653.1"/>
    </source>
</evidence>
<dbReference type="RefSeq" id="WP_145432200.1">
    <property type="nucleotide sequence ID" value="NZ_CP036339.1"/>
</dbReference>
<protein>
    <recommendedName>
        <fullName evidence="4">Competence protein A</fullName>
    </recommendedName>
</protein>
<name>A0A517TWA4_9BACT</name>
<evidence type="ECO:0008006" key="4">
    <source>
        <dbReference type="Google" id="ProtNLM"/>
    </source>
</evidence>
<keyword evidence="3" id="KW-1185">Reference proteome</keyword>
<gene>
    <name evidence="2" type="ORF">I41_18350</name>
</gene>
<dbReference type="EMBL" id="CP036339">
    <property type="protein sequence ID" value="QDT72653.1"/>
    <property type="molecule type" value="Genomic_DNA"/>
</dbReference>
<feature type="region of interest" description="Disordered" evidence="1">
    <location>
        <begin position="478"/>
        <end position="498"/>
    </location>
</feature>
<proteinExistence type="predicted"/>